<name>A0A6L9STL8_9BIFI</name>
<keyword evidence="2" id="KW-1185">Reference proteome</keyword>
<proteinExistence type="predicted"/>
<evidence type="ECO:0000313" key="1">
    <source>
        <dbReference type="EMBL" id="NEG55439.1"/>
    </source>
</evidence>
<dbReference type="RefSeq" id="WP_163197156.1">
    <property type="nucleotide sequence ID" value="NZ_WHZV01000005.1"/>
</dbReference>
<gene>
    <name evidence="1" type="ORF">GFD21_06595</name>
</gene>
<comment type="caution">
    <text evidence="1">The sequence shown here is derived from an EMBL/GenBank/DDBJ whole genome shotgun (WGS) entry which is preliminary data.</text>
</comment>
<sequence length="157" mass="17409">MSNTAKGAIYVAPHAQLPDCENAFFANTLPIGHFIDTEEIERELHESYPSPRRLFSTIANTQCARLSRGLNAPKREEPSAHETITGTCSVKADAETLKRLFQLTAEPPVYDVQFRRNGILYKRVKCHVESAEDGLSFKPTTGDITGGTIIIEETTTK</sequence>
<dbReference type="AlphaFoldDB" id="A0A6L9STL8"/>
<reference evidence="1 2" key="1">
    <citation type="submission" date="2019-10" db="EMBL/GenBank/DDBJ databases">
        <title>Bifidobacterium from non-human primates.</title>
        <authorList>
            <person name="Modesto M."/>
        </authorList>
    </citation>
    <scope>NUCLEOTIDE SEQUENCE [LARGE SCALE GENOMIC DNA]</scope>
    <source>
        <strain evidence="1 2">SMA15</strain>
    </source>
</reference>
<accession>A0A6L9STL8</accession>
<organism evidence="1 2">
    <name type="scientific">Bifidobacterium platyrrhinorum</name>
    <dbReference type="NCBI Taxonomy" id="2661628"/>
    <lineage>
        <taxon>Bacteria</taxon>
        <taxon>Bacillati</taxon>
        <taxon>Actinomycetota</taxon>
        <taxon>Actinomycetes</taxon>
        <taxon>Bifidobacteriales</taxon>
        <taxon>Bifidobacteriaceae</taxon>
        <taxon>Bifidobacterium</taxon>
    </lineage>
</organism>
<protein>
    <submittedName>
        <fullName evidence="1">Uncharacterized protein</fullName>
    </submittedName>
</protein>
<dbReference type="EMBL" id="WHZV01000005">
    <property type="protein sequence ID" value="NEG55439.1"/>
    <property type="molecule type" value="Genomic_DNA"/>
</dbReference>
<dbReference type="Proteomes" id="UP000483293">
    <property type="component" value="Unassembled WGS sequence"/>
</dbReference>
<evidence type="ECO:0000313" key="2">
    <source>
        <dbReference type="Proteomes" id="UP000483293"/>
    </source>
</evidence>